<evidence type="ECO:0000313" key="2">
    <source>
        <dbReference type="EMBL" id="KAK7676890.1"/>
    </source>
</evidence>
<reference evidence="2 3" key="1">
    <citation type="submission" date="2022-09" db="EMBL/GenBank/DDBJ databases">
        <authorList>
            <person name="Palmer J.M."/>
        </authorList>
    </citation>
    <scope>NUCLEOTIDE SEQUENCE [LARGE SCALE GENOMIC DNA]</scope>
    <source>
        <strain evidence="2 3">DSM 7382</strain>
    </source>
</reference>
<dbReference type="EMBL" id="JASBNA010000101">
    <property type="protein sequence ID" value="KAK7676890.1"/>
    <property type="molecule type" value="Genomic_DNA"/>
</dbReference>
<gene>
    <name evidence="2" type="ORF">QCA50_020146</name>
</gene>
<dbReference type="InterPro" id="IPR000182">
    <property type="entry name" value="GNAT_dom"/>
</dbReference>
<evidence type="ECO:0000313" key="3">
    <source>
        <dbReference type="Proteomes" id="UP001385951"/>
    </source>
</evidence>
<evidence type="ECO:0000259" key="1">
    <source>
        <dbReference type="PROSITE" id="PS51186"/>
    </source>
</evidence>
<organism evidence="2 3">
    <name type="scientific">Cerrena zonata</name>
    <dbReference type="NCBI Taxonomy" id="2478898"/>
    <lineage>
        <taxon>Eukaryota</taxon>
        <taxon>Fungi</taxon>
        <taxon>Dikarya</taxon>
        <taxon>Basidiomycota</taxon>
        <taxon>Agaricomycotina</taxon>
        <taxon>Agaricomycetes</taxon>
        <taxon>Polyporales</taxon>
        <taxon>Cerrenaceae</taxon>
        <taxon>Cerrena</taxon>
    </lineage>
</organism>
<accession>A0AAW0F848</accession>
<dbReference type="GO" id="GO:0016747">
    <property type="term" value="F:acyltransferase activity, transferring groups other than amino-acyl groups"/>
    <property type="evidence" value="ECO:0007669"/>
    <property type="project" value="InterPro"/>
</dbReference>
<protein>
    <recommendedName>
        <fullName evidence="1">N-acetyltransferase domain-containing protein</fullName>
    </recommendedName>
</protein>
<name>A0AAW0F848_9APHY</name>
<dbReference type="InterPro" id="IPR016181">
    <property type="entry name" value="Acyl_CoA_acyltransferase"/>
</dbReference>
<feature type="domain" description="N-acetyltransferase" evidence="1">
    <location>
        <begin position="22"/>
        <end position="205"/>
    </location>
</feature>
<sequence length="206" mass="23310">MSTPEVPPYEIVVIEPFAGTPENWKDLREQSYGVRLDVFHHEQGFPAETEIDDLEDVGTHFLLRLTSGADAGKPIGTIRTSRHTSPSTGEVYYKLSRFTVLKEYRSYKFGVRLVHAMHDYIRADVKKKNLERTAVQTNTNATTNEENVPNAESGTADSDAFIRVVCHSQIYIKGFYARFGYVAEGEEFLEDGAPHQNMVLRLPLEP</sequence>
<proteinExistence type="predicted"/>
<dbReference type="Gene3D" id="3.40.630.30">
    <property type="match status" value="1"/>
</dbReference>
<dbReference type="Proteomes" id="UP001385951">
    <property type="component" value="Unassembled WGS sequence"/>
</dbReference>
<dbReference type="SUPFAM" id="SSF55729">
    <property type="entry name" value="Acyl-CoA N-acyltransferases (Nat)"/>
    <property type="match status" value="2"/>
</dbReference>
<dbReference type="PROSITE" id="PS51186">
    <property type="entry name" value="GNAT"/>
    <property type="match status" value="1"/>
</dbReference>
<keyword evidence="3" id="KW-1185">Reference proteome</keyword>
<dbReference type="AlphaFoldDB" id="A0AAW0F848"/>
<comment type="caution">
    <text evidence="2">The sequence shown here is derived from an EMBL/GenBank/DDBJ whole genome shotgun (WGS) entry which is preliminary data.</text>
</comment>
<dbReference type="Pfam" id="PF13673">
    <property type="entry name" value="Acetyltransf_10"/>
    <property type="match status" value="1"/>
</dbReference>